<dbReference type="AlphaFoldDB" id="A0A4R6IZ26"/>
<dbReference type="Proteomes" id="UP000295741">
    <property type="component" value="Unassembled WGS sequence"/>
</dbReference>
<sequence length="245" mass="26975">MKKWLFVFICLPFISEAQVPVLSGKNIVKLNLSSLVAKNFHLTYERKLTGRISASLGFRTMSKGSLPFKSTFENLVDGTDFNFNNFKMGNTAFTPEVRFYLGKGNLRGFYVAPYMRFASFDITAPIKYTYNNGSGNVTDEAPVSGKITSTSGGLMFGTQHRIFKVLTLDIWIIGGHYGSSKGDLRVTKAFNTQQERDAVKAELDGIDAKPFKFKNAVVTSTGASIQADGPWAGIRGAGINIGFRF</sequence>
<dbReference type="RefSeq" id="WP_133474987.1">
    <property type="nucleotide sequence ID" value="NZ_SNWP01000011.1"/>
</dbReference>
<evidence type="ECO:0000313" key="1">
    <source>
        <dbReference type="EMBL" id="TDO27125.1"/>
    </source>
</evidence>
<accession>A0A4R6IZ26</accession>
<name>A0A4R6IZ26_9BACT</name>
<proteinExistence type="predicted"/>
<comment type="caution">
    <text evidence="1">The sequence shown here is derived from an EMBL/GenBank/DDBJ whole genome shotgun (WGS) entry which is preliminary data.</text>
</comment>
<keyword evidence="2" id="KW-1185">Reference proteome</keyword>
<reference evidence="1 2" key="1">
    <citation type="submission" date="2019-03" db="EMBL/GenBank/DDBJ databases">
        <title>Genomic Encyclopedia of Archaeal and Bacterial Type Strains, Phase II (KMG-II): from individual species to whole genera.</title>
        <authorList>
            <person name="Goeker M."/>
        </authorList>
    </citation>
    <scope>NUCLEOTIDE SEQUENCE [LARGE SCALE GENOMIC DNA]</scope>
    <source>
        <strain evidence="1 2">DSM 28323</strain>
    </source>
</reference>
<evidence type="ECO:0000313" key="2">
    <source>
        <dbReference type="Proteomes" id="UP000295741"/>
    </source>
</evidence>
<gene>
    <name evidence="1" type="ORF">BC659_2444</name>
</gene>
<dbReference type="OrthoDB" id="1118958at2"/>
<dbReference type="EMBL" id="SNWP01000011">
    <property type="protein sequence ID" value="TDO27125.1"/>
    <property type="molecule type" value="Genomic_DNA"/>
</dbReference>
<protein>
    <submittedName>
        <fullName evidence="1">Uncharacterized protein DUF3575</fullName>
    </submittedName>
</protein>
<organism evidence="1 2">
    <name type="scientific">Sediminibacterium goheungense</name>
    <dbReference type="NCBI Taxonomy" id="1086393"/>
    <lineage>
        <taxon>Bacteria</taxon>
        <taxon>Pseudomonadati</taxon>
        <taxon>Bacteroidota</taxon>
        <taxon>Chitinophagia</taxon>
        <taxon>Chitinophagales</taxon>
        <taxon>Chitinophagaceae</taxon>
        <taxon>Sediminibacterium</taxon>
    </lineage>
</organism>